<evidence type="ECO:0000256" key="1">
    <source>
        <dbReference type="ARBA" id="ARBA00007169"/>
    </source>
</evidence>
<dbReference type="InterPro" id="IPR029058">
    <property type="entry name" value="AB_hydrolase_fold"/>
</dbReference>
<gene>
    <name evidence="3" type="ORF">SLUN_38465</name>
</gene>
<name>A0A2R4TFM5_9ACTN</name>
<dbReference type="SUPFAM" id="SSF53474">
    <property type="entry name" value="alpha/beta-Hydrolases"/>
    <property type="match status" value="1"/>
</dbReference>
<dbReference type="EMBL" id="CP026305">
    <property type="protein sequence ID" value="AVZ77921.1"/>
    <property type="molecule type" value="Genomic_DNA"/>
</dbReference>
<dbReference type="GO" id="GO:0008610">
    <property type="term" value="P:lipid biosynthetic process"/>
    <property type="evidence" value="ECO:0007669"/>
    <property type="project" value="TreeGrafter"/>
</dbReference>
<geneLocation type="plasmid" evidence="4">
    <name>pslun1</name>
</geneLocation>
<evidence type="ECO:0000259" key="2">
    <source>
        <dbReference type="Pfam" id="PF00975"/>
    </source>
</evidence>
<keyword evidence="3" id="KW-0614">Plasmid</keyword>
<reference evidence="3 4" key="1">
    <citation type="submission" date="2018-01" db="EMBL/GenBank/DDBJ databases">
        <title>Complete genome sequence of Streptomyces lunaelactis MM109T, a Ferroverdin A producer isolated from cave moonmilk deposits.</title>
        <authorList>
            <person name="Naome A."/>
            <person name="Martinet L."/>
            <person name="Maciejewska M."/>
            <person name="Anderssen S."/>
            <person name="Adam D."/>
            <person name="Tenconi E."/>
            <person name="Deflandre B."/>
            <person name="Arguelles-Arias A."/>
            <person name="Calusinska M."/>
            <person name="Copieters W."/>
            <person name="Karim L."/>
            <person name="Hanikenne M."/>
            <person name="Baurain D."/>
            <person name="van Wezel G."/>
            <person name="Smargiasso N."/>
            <person name="de Pauw E."/>
            <person name="Delfosse P."/>
            <person name="Rigali S."/>
        </authorList>
    </citation>
    <scope>NUCLEOTIDE SEQUENCE [LARGE SCALE GENOMIC DNA]</scope>
    <source>
        <strain evidence="3 4">MM109</strain>
        <plasmid evidence="4">Plasmid pslun1</plasmid>
    </source>
</reference>
<dbReference type="PANTHER" id="PTHR11487:SF0">
    <property type="entry name" value="S-ACYL FATTY ACID SYNTHASE THIOESTERASE, MEDIUM CHAIN"/>
    <property type="match status" value="1"/>
</dbReference>
<dbReference type="GeneID" id="55661118"/>
<keyword evidence="4" id="KW-1185">Reference proteome</keyword>
<dbReference type="OrthoDB" id="8480037at2"/>
<accession>A0A2R4TFM5</accession>
<dbReference type="InterPro" id="IPR012223">
    <property type="entry name" value="TEII"/>
</dbReference>
<dbReference type="KEGG" id="slk:SLUN_38465"/>
<dbReference type="Gene3D" id="3.40.50.1820">
    <property type="entry name" value="alpha/beta hydrolase"/>
    <property type="match status" value="1"/>
</dbReference>
<dbReference type="AlphaFoldDB" id="A0A2R4TFM5"/>
<organism evidence="3 4">
    <name type="scientific">Streptomyces lunaelactis</name>
    <dbReference type="NCBI Taxonomy" id="1535768"/>
    <lineage>
        <taxon>Bacteria</taxon>
        <taxon>Bacillati</taxon>
        <taxon>Actinomycetota</taxon>
        <taxon>Actinomycetes</taxon>
        <taxon>Kitasatosporales</taxon>
        <taxon>Streptomycetaceae</taxon>
        <taxon>Streptomyces</taxon>
    </lineage>
</organism>
<evidence type="ECO:0000313" key="3">
    <source>
        <dbReference type="EMBL" id="AVZ77921.1"/>
    </source>
</evidence>
<protein>
    <recommendedName>
        <fullName evidence="2">Thioesterase domain-containing protein</fullName>
    </recommendedName>
</protein>
<dbReference type="Pfam" id="PF00975">
    <property type="entry name" value="Thioesterase"/>
    <property type="match status" value="1"/>
</dbReference>
<sequence length="259" mass="28252">MTTQTRRSSGLVLESPFIWRARRPNSRHRLICFPHAGGGASAFADWVHALPAEIEVVAVQLPGRQNRILEDPATEVGPLVRDVTQALLPLLNGSFSFFGHSCGALLGYEVAQLLHAQGGPRPDRLFLSAQPSPAAAALRPKIHNLSEEEFRAEVMRLGGFDEEVALDEDAMDALIPTVLADFALWEQHAMTQGPLIDSPITAMVGESDVRAPLETIEGWGDHTDAGFEMRVYPGGHFYLFDAGTDAQVFEFLSQTLLAP</sequence>
<proteinExistence type="inferred from homology"/>
<dbReference type="RefSeq" id="WP_108155209.1">
    <property type="nucleotide sequence ID" value="NZ_CP026305.1"/>
</dbReference>
<dbReference type="InterPro" id="IPR001031">
    <property type="entry name" value="Thioesterase"/>
</dbReference>
<dbReference type="Proteomes" id="UP000244201">
    <property type="component" value="Plasmid pSLUN1"/>
</dbReference>
<evidence type="ECO:0000313" key="4">
    <source>
        <dbReference type="Proteomes" id="UP000244201"/>
    </source>
</evidence>
<feature type="domain" description="Thioesterase" evidence="2">
    <location>
        <begin position="29"/>
        <end position="253"/>
    </location>
</feature>
<comment type="similarity">
    <text evidence="1">Belongs to the thioesterase family.</text>
</comment>
<dbReference type="PANTHER" id="PTHR11487">
    <property type="entry name" value="THIOESTERASE"/>
    <property type="match status" value="1"/>
</dbReference>